<evidence type="ECO:0000259" key="2">
    <source>
        <dbReference type="Pfam" id="PF00899"/>
    </source>
</evidence>
<dbReference type="SUPFAM" id="SSF55469">
    <property type="entry name" value="FMN-dependent nitroreductase-like"/>
    <property type="match status" value="1"/>
</dbReference>
<feature type="region of interest" description="Disordered" evidence="1">
    <location>
        <begin position="1"/>
        <end position="22"/>
    </location>
</feature>
<dbReference type="GO" id="GO:0061503">
    <property type="term" value="F:tRNA threonylcarbamoyladenosine dehydratase"/>
    <property type="evidence" value="ECO:0007669"/>
    <property type="project" value="TreeGrafter"/>
</dbReference>
<dbReference type="GO" id="GO:0008641">
    <property type="term" value="F:ubiquitin-like modifier activating enzyme activity"/>
    <property type="evidence" value="ECO:0007669"/>
    <property type="project" value="InterPro"/>
</dbReference>
<dbReference type="InterPro" id="IPR000415">
    <property type="entry name" value="Nitroreductase-like"/>
</dbReference>
<dbReference type="Gene3D" id="3.40.109.10">
    <property type="entry name" value="NADH Oxidase"/>
    <property type="match status" value="1"/>
</dbReference>
<gene>
    <name evidence="3" type="ORF">MPRF_52320</name>
</gene>
<dbReference type="Pfam" id="PF00899">
    <property type="entry name" value="ThiF"/>
    <property type="match status" value="1"/>
</dbReference>
<dbReference type="EMBL" id="AP022598">
    <property type="protein sequence ID" value="BBY78333.1"/>
    <property type="molecule type" value="Genomic_DNA"/>
</dbReference>
<feature type="compositionally biased region" description="Low complexity" evidence="1">
    <location>
        <begin position="436"/>
        <end position="450"/>
    </location>
</feature>
<feature type="region of interest" description="Disordered" evidence="1">
    <location>
        <begin position="433"/>
        <end position="458"/>
    </location>
</feature>
<dbReference type="GO" id="GO:0016491">
    <property type="term" value="F:oxidoreductase activity"/>
    <property type="evidence" value="ECO:0007669"/>
    <property type="project" value="InterPro"/>
</dbReference>
<dbReference type="NCBIfam" id="NF005901">
    <property type="entry name" value="PRK07877.1"/>
    <property type="match status" value="1"/>
</dbReference>
<proteinExistence type="predicted"/>
<dbReference type="PANTHER" id="PTHR43267:SF3">
    <property type="entry name" value="THIF PROTEIN"/>
    <property type="match status" value="1"/>
</dbReference>
<dbReference type="InterPro" id="IPR000594">
    <property type="entry name" value="ThiF_NAD_FAD-bd"/>
</dbReference>
<dbReference type="CDD" id="cd01483">
    <property type="entry name" value="E1_enzyme_family"/>
    <property type="match status" value="1"/>
</dbReference>
<dbReference type="PANTHER" id="PTHR43267">
    <property type="entry name" value="TRNA THREONYLCARBAMOYLADENOSINE DEHYDRATASE"/>
    <property type="match status" value="1"/>
</dbReference>
<organism evidence="3 4">
    <name type="scientific">Mycolicibacterium parafortuitum</name>
    <name type="common">Mycobacterium parafortuitum</name>
    <dbReference type="NCBI Taxonomy" id="39692"/>
    <lineage>
        <taxon>Bacteria</taxon>
        <taxon>Bacillati</taxon>
        <taxon>Actinomycetota</taxon>
        <taxon>Actinomycetes</taxon>
        <taxon>Mycobacteriales</taxon>
        <taxon>Mycobacteriaceae</taxon>
        <taxon>Mycolicibacterium</taxon>
    </lineage>
</organism>
<feature type="domain" description="THIF-type NAD/FAD binding fold" evidence="2">
    <location>
        <begin position="75"/>
        <end position="243"/>
    </location>
</feature>
<evidence type="ECO:0000313" key="3">
    <source>
        <dbReference type="EMBL" id="BBY78333.1"/>
    </source>
</evidence>
<dbReference type="AlphaFoldDB" id="A0A7I7UBT5"/>
<protein>
    <recommendedName>
        <fullName evidence="2">THIF-type NAD/FAD binding fold domain-containing protein</fullName>
    </recommendedName>
</protein>
<sequence>MTDSDDRPADHRAEVLDPAVPAHQHRLAQLREDPSIECAPEPPDGAGAHRWVHYPWRRAVVDVPAPEEFRRVRLDRNRNLMTGDELRRLAGLRVGVVGLSVGHAIAHTLAAEGVCGVLRLADYDVLELSNLNRVPASVLDLGLNKAVACARRIAELDPYLPVEVVTAGVTADNVEAFLDGLDVVVEECDSLDVKMLVRQAARARGLPVLMATSSGGLLDVERFDQQPDRPVFHGLLGDVDADELGRLSSKEKVPHVMRIIDAALLRPRMQASLIEVGATLTTWPQLSSEVAIGAATVAEAVRRIGLGEELGSGRVRVDVPALLDDVDDPWEARRRHPDDERSAPAAADAVTVDSGRGDLATIAAAAARAPSGGNTQPWSIDVGDSALTIRVDPSLSSAMDVGYRGSAVAVGAATFNARVAAAARGLSAQVEFSEAPPSSSPSSSLSSSPLTAVVTTAPGGDPNLAARYEAMLARETNRHRGTAEQIPTEAVAEWERIAAAEGARLRLVTDAGRLDKAAALFAEADRIRYLTPMLHSQMMGELRRPGDPDPDTGIDVRSLELDAADLASLDLLRSGAVMAHLAEWDAGSALGEPTRAAVSESSALAVVSVRGDTLVDYARGGAAVEAIWISAQEHGQAVQPISPAFLYARTAGELHALSAAFSKRLADLQYSFHTLIDLESDESLILILRICRAPRPSVSSRRRQIPGRSTPT</sequence>
<dbReference type="SUPFAM" id="SSF69572">
    <property type="entry name" value="Activating enzymes of the ubiquitin-like proteins"/>
    <property type="match status" value="1"/>
</dbReference>
<feature type="compositionally biased region" description="Basic and acidic residues" evidence="1">
    <location>
        <begin position="1"/>
        <end position="15"/>
    </location>
</feature>
<dbReference type="Gene3D" id="3.40.50.720">
    <property type="entry name" value="NAD(P)-binding Rossmann-like Domain"/>
    <property type="match status" value="1"/>
</dbReference>
<evidence type="ECO:0000313" key="4">
    <source>
        <dbReference type="Proteomes" id="UP000466554"/>
    </source>
</evidence>
<dbReference type="RefSeq" id="WP_163768983.1">
    <property type="nucleotide sequence ID" value="NZ_AP022598.1"/>
</dbReference>
<evidence type="ECO:0000256" key="1">
    <source>
        <dbReference type="SAM" id="MobiDB-lite"/>
    </source>
</evidence>
<dbReference type="Proteomes" id="UP000466554">
    <property type="component" value="Chromosome"/>
</dbReference>
<dbReference type="GO" id="GO:0061504">
    <property type="term" value="P:cyclic threonylcarbamoyladenosine biosynthetic process"/>
    <property type="evidence" value="ECO:0007669"/>
    <property type="project" value="TreeGrafter"/>
</dbReference>
<accession>A0A7I7UBT5</accession>
<dbReference type="InterPro" id="IPR045886">
    <property type="entry name" value="ThiF/MoeB/HesA"/>
</dbReference>
<dbReference type="InterPro" id="IPR035985">
    <property type="entry name" value="Ubiquitin-activating_enz"/>
</dbReference>
<reference evidence="3 4" key="1">
    <citation type="journal article" date="2019" name="Emerg. Microbes Infect.">
        <title>Comprehensive subspecies identification of 175 nontuberculous mycobacteria species based on 7547 genomic profiles.</title>
        <authorList>
            <person name="Matsumoto Y."/>
            <person name="Kinjo T."/>
            <person name="Motooka D."/>
            <person name="Nabeya D."/>
            <person name="Jung N."/>
            <person name="Uechi K."/>
            <person name="Horii T."/>
            <person name="Iida T."/>
            <person name="Fujita J."/>
            <person name="Nakamura S."/>
        </authorList>
    </citation>
    <scope>NUCLEOTIDE SEQUENCE [LARGE SCALE GENOMIC DNA]</scope>
    <source>
        <strain evidence="3 4">JCM 6367</strain>
    </source>
</reference>
<name>A0A7I7UBT5_MYCPF</name>